<dbReference type="AlphaFoldDB" id="Q8EPN6"/>
<evidence type="ECO:0000313" key="4">
    <source>
        <dbReference type="Proteomes" id="UP000000822"/>
    </source>
</evidence>
<evidence type="ECO:0000256" key="1">
    <source>
        <dbReference type="SAM" id="Phobius"/>
    </source>
</evidence>
<keyword evidence="1" id="KW-0812">Transmembrane</keyword>
<evidence type="ECO:0000259" key="2">
    <source>
        <dbReference type="PROSITE" id="PS51724"/>
    </source>
</evidence>
<dbReference type="eggNOG" id="ENOG50332DG">
    <property type="taxonomic scope" value="Bacteria"/>
</dbReference>
<accession>Q8EPN6</accession>
<keyword evidence="1" id="KW-1133">Transmembrane helix</keyword>
<dbReference type="PROSITE" id="PS51724">
    <property type="entry name" value="SPOR"/>
    <property type="match status" value="1"/>
</dbReference>
<name>Q8EPN6_OCEIH</name>
<dbReference type="STRING" id="221109.gene:10734303"/>
<reference evidence="3 4" key="1">
    <citation type="journal article" date="2001" name="FEMS Microbiol. Lett.">
        <title>Oceanobacillus iheyensis gen. nov., sp. nov., a deep-sea extremely halotolerant and alkaliphilic species isolated from a depth of 1050 m on the Iheya Ridge.</title>
        <authorList>
            <person name="Lu J."/>
            <person name="Nogi Y."/>
            <person name="Takami H."/>
        </authorList>
    </citation>
    <scope>NUCLEOTIDE SEQUENCE [LARGE SCALE GENOMIC DNA]</scope>
    <source>
        <strain evidence="4">DSM 14371 / CIP 107618 / JCM 11309 / KCTC 3954 / HTE831</strain>
    </source>
</reference>
<dbReference type="OrthoDB" id="2969309at2"/>
<organism evidence="3 4">
    <name type="scientific">Oceanobacillus iheyensis (strain DSM 14371 / CIP 107618 / JCM 11309 / KCTC 3954 / HTE831)</name>
    <dbReference type="NCBI Taxonomy" id="221109"/>
    <lineage>
        <taxon>Bacteria</taxon>
        <taxon>Bacillati</taxon>
        <taxon>Bacillota</taxon>
        <taxon>Bacilli</taxon>
        <taxon>Bacillales</taxon>
        <taxon>Bacillaceae</taxon>
        <taxon>Oceanobacillus</taxon>
    </lineage>
</organism>
<dbReference type="KEGG" id="oih:OB2057"/>
<protein>
    <recommendedName>
        <fullName evidence="2">SPOR domain-containing protein</fullName>
    </recommendedName>
</protein>
<gene>
    <name evidence="3" type="ordered locus">OB2057</name>
</gene>
<evidence type="ECO:0000313" key="3">
    <source>
        <dbReference type="EMBL" id="BAC14013.1"/>
    </source>
</evidence>
<dbReference type="HOGENOM" id="CLU_955922_0_0_9"/>
<dbReference type="EMBL" id="BA000028">
    <property type="protein sequence ID" value="BAC14013.1"/>
    <property type="molecule type" value="Genomic_DNA"/>
</dbReference>
<feature type="domain" description="SPOR" evidence="2">
    <location>
        <begin position="128"/>
        <end position="203"/>
    </location>
</feature>
<keyword evidence="1" id="KW-0472">Membrane</keyword>
<keyword evidence="4" id="KW-1185">Reference proteome</keyword>
<dbReference type="GO" id="GO:0042834">
    <property type="term" value="F:peptidoglycan binding"/>
    <property type="evidence" value="ECO:0007669"/>
    <property type="project" value="InterPro"/>
</dbReference>
<sequence>MEKKKPILVEKNGKKWTYKLPAEEFLSSPEESAAAQEKHEQEKLPVLTALKKSKKGFPNKKNKKSFQLKPLLMAVISAVIIGSILGFTLIRMFVQVDTPPSANGSIPTIGGMNDDGSSMAISTEAYQIEPLQSYIIQAGIFSEEANAVEWQEKYSDLEIETVIWQREDQYFLLAGVAPTKDLGQSIAASISEQNNVDLYVKEWSTTKGEVELTKEEAQWIDSFHTFWQSELTNQLNATEPITSDKIQPLIESVPKETNAINKLVETLNETSGEPSSEQLLKLMHEYEILQK</sequence>
<dbReference type="Proteomes" id="UP000000822">
    <property type="component" value="Chromosome"/>
</dbReference>
<dbReference type="RefSeq" id="WP_011066452.1">
    <property type="nucleotide sequence ID" value="NC_004193.1"/>
</dbReference>
<proteinExistence type="predicted"/>
<feature type="transmembrane region" description="Helical" evidence="1">
    <location>
        <begin position="71"/>
        <end position="94"/>
    </location>
</feature>
<reference evidence="3 4" key="2">
    <citation type="journal article" date="2002" name="Nucleic Acids Res.">
        <title>Genome sequence of Oceanobacillus iheyensis isolated from the Iheya Ridge and its unexpected adaptive capabilities to extreme environments.</title>
        <authorList>
            <person name="Takami H."/>
            <person name="Takaki Y."/>
            <person name="Uchiyama I."/>
        </authorList>
    </citation>
    <scope>NUCLEOTIDE SEQUENCE [LARGE SCALE GENOMIC DNA]</scope>
    <source>
        <strain evidence="4">DSM 14371 / CIP 107618 / JCM 11309 / KCTC 3954 / HTE831</strain>
    </source>
</reference>
<dbReference type="InterPro" id="IPR007730">
    <property type="entry name" value="SPOR-like_dom"/>
</dbReference>